<gene>
    <name evidence="2" type="ORF">AN618_08810</name>
</gene>
<dbReference type="GO" id="GO:0003677">
    <property type="term" value="F:DNA binding"/>
    <property type="evidence" value="ECO:0007669"/>
    <property type="project" value="UniProtKB-KW"/>
</dbReference>
<protein>
    <recommendedName>
        <fullName evidence="4">Transposase</fullName>
    </recommendedName>
</protein>
<accession>A0A140LBE4</accession>
<dbReference type="PATRIC" id="fig|520764.3.peg.915"/>
<dbReference type="InterPro" id="IPR010095">
    <property type="entry name" value="Cas12f1-like_TNB"/>
</dbReference>
<organism evidence="2 3">
    <name type="scientific">Fervidicola ferrireducens</name>
    <dbReference type="NCBI Taxonomy" id="520764"/>
    <lineage>
        <taxon>Bacteria</taxon>
        <taxon>Bacillati</taxon>
        <taxon>Bacillota</taxon>
        <taxon>Clostridia</taxon>
        <taxon>Thermosediminibacterales</taxon>
        <taxon>Thermosediminibacteraceae</taxon>
        <taxon>Fervidicola</taxon>
    </lineage>
</organism>
<evidence type="ECO:0000313" key="3">
    <source>
        <dbReference type="Proteomes" id="UP000070427"/>
    </source>
</evidence>
<keyword evidence="1" id="KW-0238">DNA-binding</keyword>
<comment type="caution">
    <text evidence="2">The sequence shown here is derived from an EMBL/GenBank/DDBJ whole genome shotgun (WGS) entry which is preliminary data.</text>
</comment>
<dbReference type="AlphaFoldDB" id="A0A140LBE4"/>
<dbReference type="Proteomes" id="UP000070427">
    <property type="component" value="Unassembled WGS sequence"/>
</dbReference>
<dbReference type="PANTHER" id="PTHR30405:SF25">
    <property type="entry name" value="RNA-GUIDED DNA ENDONUCLEASE INSQ-RELATED"/>
    <property type="match status" value="1"/>
</dbReference>
<dbReference type="PANTHER" id="PTHR30405">
    <property type="entry name" value="TRANSPOSASE"/>
    <property type="match status" value="1"/>
</dbReference>
<dbReference type="NCBIfam" id="TIGR01765">
    <property type="entry name" value="tspaseT_teng_N"/>
    <property type="match status" value="1"/>
</dbReference>
<evidence type="ECO:0000256" key="1">
    <source>
        <dbReference type="ARBA" id="ARBA00023125"/>
    </source>
</evidence>
<dbReference type="InterPro" id="IPR010094">
    <property type="entry name" value="Transposase_put_N"/>
</dbReference>
<proteinExistence type="predicted"/>
<dbReference type="EMBL" id="LOED01000007">
    <property type="protein sequence ID" value="KXG77869.1"/>
    <property type="molecule type" value="Genomic_DNA"/>
</dbReference>
<dbReference type="RefSeq" id="WP_066352516.1">
    <property type="nucleotide sequence ID" value="NZ_LOED01000007.1"/>
</dbReference>
<dbReference type="InterPro" id="IPR051399">
    <property type="entry name" value="RNA-guided_DNA_endo/Transpos"/>
</dbReference>
<dbReference type="OrthoDB" id="1718310at2"/>
<dbReference type="NCBIfam" id="TIGR01766">
    <property type="entry name" value="IS200/IS605 family accessory protein TnpB-like domain"/>
    <property type="match status" value="1"/>
</dbReference>
<reference evidence="2 3" key="1">
    <citation type="submission" date="2015-12" db="EMBL/GenBank/DDBJ databases">
        <title>Draft genome sequnece of Fervidicola ferrireducens strain Y170.</title>
        <authorList>
            <person name="Patel B.K."/>
        </authorList>
    </citation>
    <scope>NUCLEOTIDE SEQUENCE [LARGE SCALE GENOMIC DNA]</scope>
    <source>
        <strain evidence="2 3">Y170</strain>
    </source>
</reference>
<evidence type="ECO:0008006" key="4">
    <source>
        <dbReference type="Google" id="ProtNLM"/>
    </source>
</evidence>
<dbReference type="InParanoid" id="A0A140LBE4"/>
<name>A0A140LBE4_9FIRM</name>
<keyword evidence="3" id="KW-1185">Reference proteome</keyword>
<sequence length="498" mass="56621">MITIQAKLGFQSKEDEQAVADLMRRWSSCVRFAYNRLLEGKSRNELKRDLQGVFNLNSRYVDDAIMKAKSVLESCKEREENPGKVIFGGRNLFEKLKKRHINGNEYKKLQQEWQERRKGNLYSRGDKSKKGNLNTRIEIDENGAVLRINVGERKYVYARIQAGCKKGKSREELLEAISTCQEAYSVELKLKNGKIYAYFTIEENFPEVLITKENGIIGIDINAYPDHIAWSETDENGNLASYGKIPMPELVNGSSDKREYYRWQYAHEIVRLAEEKKKAIAIERLDIKDKGKRGDFSGRKSRRIRHSFSYRSLIEKIKVLSKRKGIQVIEVNPAYTSVIGMLKYAPQYMISKDVAAAYVIARRGLGLKEQIPEGYMTILKELDADELEELKEHVRKTVNNKQLKKRQLKELDKAIKLIQSLESGTGKASGPLDGTSLGACSESCNLWRVLKVAVVTPLSPEKVLRDISVLKGVLHSGQVGRPVRARVPASWGRGYGSA</sequence>
<evidence type="ECO:0000313" key="2">
    <source>
        <dbReference type="EMBL" id="KXG77869.1"/>
    </source>
</evidence>
<dbReference type="STRING" id="520764.AN618_08810"/>